<comment type="similarity">
    <text evidence="1">Belongs to the cytochrome P450 family.</text>
</comment>
<dbReference type="SUPFAM" id="SSF48264">
    <property type="entry name" value="Cytochrome P450"/>
    <property type="match status" value="1"/>
</dbReference>
<dbReference type="Pfam" id="PF00067">
    <property type="entry name" value="p450"/>
    <property type="match status" value="1"/>
</dbReference>
<evidence type="ECO:0000313" key="4">
    <source>
        <dbReference type="Proteomes" id="UP000184388"/>
    </source>
</evidence>
<dbReference type="GO" id="GO:0016705">
    <property type="term" value="F:oxidoreductase activity, acting on paired donors, with incorporation or reduction of molecular oxygen"/>
    <property type="evidence" value="ECO:0007669"/>
    <property type="project" value="InterPro"/>
</dbReference>
<dbReference type="AlphaFoldDB" id="A0A9X8QVT4"/>
<dbReference type="InterPro" id="IPR001128">
    <property type="entry name" value="Cyt_P450"/>
</dbReference>
<dbReference type="GO" id="GO:0020037">
    <property type="term" value="F:heme binding"/>
    <property type="evidence" value="ECO:0007669"/>
    <property type="project" value="InterPro"/>
</dbReference>
<dbReference type="PRINTS" id="PR00359">
    <property type="entry name" value="BP450"/>
</dbReference>
<evidence type="ECO:0000256" key="2">
    <source>
        <dbReference type="SAM" id="MobiDB-lite"/>
    </source>
</evidence>
<organism evidence="3 4">
    <name type="scientific">Streptomyces yunnanensis</name>
    <dbReference type="NCBI Taxonomy" id="156453"/>
    <lineage>
        <taxon>Bacteria</taxon>
        <taxon>Bacillati</taxon>
        <taxon>Actinomycetota</taxon>
        <taxon>Actinomycetes</taxon>
        <taxon>Kitasatosporales</taxon>
        <taxon>Streptomycetaceae</taxon>
        <taxon>Streptomyces</taxon>
    </lineage>
</organism>
<accession>A0A9X8QVT4</accession>
<sequence length="83" mass="9145">MVASGSQDPQRFTDPDRFVPDRPDNEHLGFGHGLHSRFGAPLARLEAQLARTALVRHLDDPQLAADPPPYRHNAVLRGPGTSR</sequence>
<comment type="caution">
    <text evidence="3">The sequence shown here is derived from an EMBL/GenBank/DDBJ whole genome shotgun (WGS) entry which is preliminary data.</text>
</comment>
<dbReference type="GO" id="GO:0005506">
    <property type="term" value="F:iron ion binding"/>
    <property type="evidence" value="ECO:0007669"/>
    <property type="project" value="InterPro"/>
</dbReference>
<protein>
    <submittedName>
        <fullName evidence="3">Cytochrome P450</fullName>
    </submittedName>
</protein>
<evidence type="ECO:0000313" key="3">
    <source>
        <dbReference type="EMBL" id="SHM50103.1"/>
    </source>
</evidence>
<reference evidence="4" key="1">
    <citation type="submission" date="2016-11" db="EMBL/GenBank/DDBJ databases">
        <authorList>
            <person name="Jaros S."/>
            <person name="Januszkiewicz K."/>
            <person name="Wedrychowicz H."/>
        </authorList>
    </citation>
    <scope>NUCLEOTIDE SEQUENCE [LARGE SCALE GENOMIC DNA]</scope>
    <source>
        <strain evidence="4">CGMCC 4.3555</strain>
    </source>
</reference>
<dbReference type="Proteomes" id="UP000184388">
    <property type="component" value="Unassembled WGS sequence"/>
</dbReference>
<dbReference type="PANTHER" id="PTHR46696:SF1">
    <property type="entry name" value="CYTOCHROME P450 YJIB-RELATED"/>
    <property type="match status" value="1"/>
</dbReference>
<feature type="compositionally biased region" description="Polar residues" evidence="2">
    <location>
        <begin position="1"/>
        <end position="10"/>
    </location>
</feature>
<evidence type="ECO:0000256" key="1">
    <source>
        <dbReference type="ARBA" id="ARBA00010617"/>
    </source>
</evidence>
<feature type="region of interest" description="Disordered" evidence="2">
    <location>
        <begin position="60"/>
        <end position="83"/>
    </location>
</feature>
<feature type="compositionally biased region" description="Basic and acidic residues" evidence="2">
    <location>
        <begin position="11"/>
        <end position="29"/>
    </location>
</feature>
<dbReference type="Gene3D" id="1.10.630.10">
    <property type="entry name" value="Cytochrome P450"/>
    <property type="match status" value="1"/>
</dbReference>
<dbReference type="InterPro" id="IPR002397">
    <property type="entry name" value="Cyt_P450_B"/>
</dbReference>
<dbReference type="PANTHER" id="PTHR46696">
    <property type="entry name" value="P450, PUTATIVE (EUROFUNG)-RELATED"/>
    <property type="match status" value="1"/>
</dbReference>
<name>A0A9X8QVT4_9ACTN</name>
<feature type="region of interest" description="Disordered" evidence="2">
    <location>
        <begin position="1"/>
        <end position="32"/>
    </location>
</feature>
<dbReference type="EMBL" id="FRBK01000011">
    <property type="protein sequence ID" value="SHM50103.1"/>
    <property type="molecule type" value="Genomic_DNA"/>
</dbReference>
<gene>
    <name evidence="3" type="ORF">SAMN05216268_111222</name>
</gene>
<proteinExistence type="inferred from homology"/>
<dbReference type="InterPro" id="IPR036396">
    <property type="entry name" value="Cyt_P450_sf"/>
</dbReference>
<dbReference type="GO" id="GO:0004497">
    <property type="term" value="F:monooxygenase activity"/>
    <property type="evidence" value="ECO:0007669"/>
    <property type="project" value="InterPro"/>
</dbReference>